<organism evidence="2">
    <name type="scientific">Puccinia triticina (isolate 1-1 / race 1 (BBBD))</name>
    <name type="common">Brown leaf rust fungus</name>
    <dbReference type="NCBI Taxonomy" id="630390"/>
    <lineage>
        <taxon>Eukaryota</taxon>
        <taxon>Fungi</taxon>
        <taxon>Dikarya</taxon>
        <taxon>Basidiomycota</taxon>
        <taxon>Pucciniomycotina</taxon>
        <taxon>Pucciniomycetes</taxon>
        <taxon>Pucciniales</taxon>
        <taxon>Pucciniaceae</taxon>
        <taxon>Puccinia</taxon>
    </lineage>
</organism>
<reference evidence="2" key="1">
    <citation type="submission" date="2009-11" db="EMBL/GenBank/DDBJ databases">
        <authorList>
            <consortium name="The Broad Institute Genome Sequencing Platform"/>
            <person name="Ward D."/>
            <person name="Feldgarden M."/>
            <person name="Earl A."/>
            <person name="Young S.K."/>
            <person name="Zeng Q."/>
            <person name="Koehrsen M."/>
            <person name="Alvarado L."/>
            <person name="Berlin A."/>
            <person name="Bochicchio J."/>
            <person name="Borenstein D."/>
            <person name="Chapman S.B."/>
            <person name="Chen Z."/>
            <person name="Engels R."/>
            <person name="Freedman E."/>
            <person name="Gellesch M."/>
            <person name="Goldberg J."/>
            <person name="Griggs A."/>
            <person name="Gujja S."/>
            <person name="Heilman E."/>
            <person name="Heiman D."/>
            <person name="Hepburn T."/>
            <person name="Howarth C."/>
            <person name="Jen D."/>
            <person name="Larson L."/>
            <person name="Lewis B."/>
            <person name="Mehta T."/>
            <person name="Park D."/>
            <person name="Pearson M."/>
            <person name="Roberts A."/>
            <person name="Saif S."/>
            <person name="Shea T."/>
            <person name="Shenoy N."/>
            <person name="Sisk P."/>
            <person name="Stolte C."/>
            <person name="Sykes S."/>
            <person name="Thomson T."/>
            <person name="Walk T."/>
            <person name="White J."/>
            <person name="Yandava C."/>
            <person name="Izard J."/>
            <person name="Baranova O.V."/>
            <person name="Blanton J.M."/>
            <person name="Tanner A.C."/>
            <person name="Dewhirst F.E."/>
            <person name="Haas B."/>
            <person name="Nusbaum C."/>
            <person name="Birren B."/>
        </authorList>
    </citation>
    <scope>NUCLEOTIDE SEQUENCE [LARGE SCALE GENOMIC DNA]</scope>
    <source>
        <strain evidence="2">1-1 BBBD Race 1</strain>
    </source>
</reference>
<dbReference type="VEuPathDB" id="FungiDB:PTTG_00650"/>
<protein>
    <recommendedName>
        <fullName evidence="5">Retrotransposon gag domain-containing protein</fullName>
    </recommendedName>
</protein>
<evidence type="ECO:0000256" key="1">
    <source>
        <dbReference type="SAM" id="MobiDB-lite"/>
    </source>
</evidence>
<keyword evidence="4" id="KW-1185">Reference proteome</keyword>
<dbReference type="Proteomes" id="UP000005240">
    <property type="component" value="Unassembled WGS sequence"/>
</dbReference>
<accession>A0A0C4EIT3</accession>
<dbReference type="EMBL" id="ADAS02000003">
    <property type="protein sequence ID" value="OAV99306.1"/>
    <property type="molecule type" value="Genomic_DNA"/>
</dbReference>
<evidence type="ECO:0000313" key="3">
    <source>
        <dbReference type="EnsemblFungi" id="PTTG_00650-t43_1-p1"/>
    </source>
</evidence>
<feature type="compositionally biased region" description="Polar residues" evidence="1">
    <location>
        <begin position="43"/>
        <end position="53"/>
    </location>
</feature>
<reference evidence="2" key="2">
    <citation type="submission" date="2016-05" db="EMBL/GenBank/DDBJ databases">
        <title>Comparative analysis highlights variable genome content of wheat rusts and divergence of the mating loci.</title>
        <authorList>
            <person name="Cuomo C.A."/>
            <person name="Bakkeren G."/>
            <person name="Szabo L."/>
            <person name="Khalil H."/>
            <person name="Joly D."/>
            <person name="Goldberg J."/>
            <person name="Young S."/>
            <person name="Zeng Q."/>
            <person name="Fellers J."/>
        </authorList>
    </citation>
    <scope>NUCLEOTIDE SEQUENCE [LARGE SCALE GENOMIC DNA]</scope>
    <source>
        <strain evidence="2">1-1 BBBD Race 1</strain>
    </source>
</reference>
<sequence>MSTRRTTSSNNLLPITNPEALLRAANRAKQAAAAAEKQKQDAPHNSSRPLTTASSQPLLAAQPIPITAPLEVHLCPPSLSESLILPQAVGLPSSPATSLFSANNNIPPVVTAWSPVDPGSIKAPPQPTGTFNPSLSTPPALPAPAKLPPLTTTTQTPASTDGPVYTGPYQETEPFLNWIYGLDIFFDTKKVVSNDDKVRIVGTLIKETNLLSFYSNKAKSYLTKPWKDFKEALFEVALPIRWQQGLKTKICNLKMEKGEMFSQFESRPQTLQRMINYKSDPLIISDISLAKWMTLGLPDDLQADVQKFKLLEPYRNK</sequence>
<dbReference type="EnsemblFungi" id="PTTG_00650-t43_1">
    <property type="protein sequence ID" value="PTTG_00650-t43_1-p1"/>
    <property type="gene ID" value="PTTG_00650"/>
</dbReference>
<reference evidence="3" key="4">
    <citation type="submission" date="2025-05" db="UniProtKB">
        <authorList>
            <consortium name="EnsemblFungi"/>
        </authorList>
    </citation>
    <scope>IDENTIFICATION</scope>
    <source>
        <strain evidence="3">isolate 1-1 / race 1 (BBBD)</strain>
    </source>
</reference>
<name>A0A0C4EIT3_PUCT1</name>
<reference evidence="3 4" key="3">
    <citation type="journal article" date="2017" name="G3 (Bethesda)">
        <title>Comparative analysis highlights variable genome content of wheat rusts and divergence of the mating loci.</title>
        <authorList>
            <person name="Cuomo C.A."/>
            <person name="Bakkeren G."/>
            <person name="Khalil H.B."/>
            <person name="Panwar V."/>
            <person name="Joly D."/>
            <person name="Linning R."/>
            <person name="Sakthikumar S."/>
            <person name="Song X."/>
            <person name="Adiconis X."/>
            <person name="Fan L."/>
            <person name="Goldberg J.M."/>
            <person name="Levin J.Z."/>
            <person name="Young S."/>
            <person name="Zeng Q."/>
            <person name="Anikster Y."/>
            <person name="Bruce M."/>
            <person name="Wang M."/>
            <person name="Yin C."/>
            <person name="McCallum B."/>
            <person name="Szabo L.J."/>
            <person name="Hulbert S."/>
            <person name="Chen X."/>
            <person name="Fellers J.P."/>
        </authorList>
    </citation>
    <scope>NUCLEOTIDE SEQUENCE</scope>
    <source>
        <strain evidence="4">Isolate 1-1 / race 1 (BBBD)</strain>
        <strain evidence="3">isolate 1-1 / race 1 (BBBD)</strain>
    </source>
</reference>
<gene>
    <name evidence="2" type="ORF">PTTG_00650</name>
</gene>
<evidence type="ECO:0000313" key="4">
    <source>
        <dbReference type="Proteomes" id="UP000005240"/>
    </source>
</evidence>
<feature type="region of interest" description="Disordered" evidence="1">
    <location>
        <begin position="25"/>
        <end position="53"/>
    </location>
</feature>
<evidence type="ECO:0008006" key="5">
    <source>
        <dbReference type="Google" id="ProtNLM"/>
    </source>
</evidence>
<dbReference type="AlphaFoldDB" id="A0A0C4EIT3"/>
<evidence type="ECO:0000313" key="2">
    <source>
        <dbReference type="EMBL" id="OAV99306.1"/>
    </source>
</evidence>
<proteinExistence type="predicted"/>
<feature type="compositionally biased region" description="Low complexity" evidence="1">
    <location>
        <begin position="148"/>
        <end position="160"/>
    </location>
</feature>
<feature type="region of interest" description="Disordered" evidence="1">
    <location>
        <begin position="120"/>
        <end position="164"/>
    </location>
</feature>
<feature type="compositionally biased region" description="Low complexity" evidence="1">
    <location>
        <begin position="25"/>
        <end position="35"/>
    </location>
</feature>